<dbReference type="EMBL" id="JAQIZT010000009">
    <property type="protein sequence ID" value="KAJ6984232.1"/>
    <property type="molecule type" value="Genomic_DNA"/>
</dbReference>
<comment type="caution">
    <text evidence="11">The sequence shown here is derived from an EMBL/GenBank/DDBJ whole genome shotgun (WGS) entry which is preliminary data.</text>
</comment>
<feature type="transmembrane region" description="Helical" evidence="10">
    <location>
        <begin position="159"/>
        <end position="179"/>
    </location>
</feature>
<feature type="transmembrane region" description="Helical" evidence="10">
    <location>
        <begin position="658"/>
        <end position="680"/>
    </location>
</feature>
<sequence length="939" mass="103038">MEIGPASGDKAGFFTQGRRWLNALPVKFKAKVADTARNIKKVGQDDPRRVIHSLKVGLALALVSIFYYYQPLYSNFGVTAMWAIMTVVVVFEFSVGATLGKGLNRGMATLLASALGVGAHHLANLSGHVGEPILLGSLVFLQAAISTFLRFFPKIKARYDYGLLIFILTFSLISISGFRDDEILELAHKRVLTVFVGGCACFIISIVVFPVWAGEDLHNLIALNIEKLGNFLEGFGDEYFKRTGDAESKDDKKYLEGYKSVLNSKTGEESLANFAAWEPRHGRFQFRHPWKQYLKVGTLVRECAYRIEALNGYLNADIQASSEVRSLIQEACTNMSIESGKALKELSLTIKKMVQPSSADSHIENAKSAAKNLKSLLKSGLWEDTDLLKVIPGITVASILNEVVKCTENIAESVHELASKAQFKSVERTVSPEKLHSGQPQNIKSAQMVNCSHVVVNVGESTMAASPSEISSAPKAIKHNMEVGCGWIKSLSERSKAKIVECARKIKKLGQDDPRRVNHSGKVGLAITLVSLFYYFEPLYNGFGDSAMWAVMTVVVVFEFSVGATLGRGLNRGLATFLAGALGFGAHRLATLSGEKGEPMLLGLFVFLLATTVTFVRFFPRMKARYDYGLLIFILTFCLISVSGYRDDEVLEMAHKRVSTILIGGLTAVFVCICICPVWAGDDLHNLAAANIEKLGIFLEHFGVEFFRKPGEGESINKASLQGYKSVLNSKNMEESLVNFARWEPGHGQFKFRHPWKHYLKVGSLTRQCAYKVEALNGYLNSDIKTPPEIQGMIQDSCTKMSSEIGKALKELALAIKSMTPPSSASSHLVKSKNAAKNMKLLLYSDLCEGINLLEVVPAVTVTSLLFEVISCTEKIAEAIHELASLAGFENVEQEKPKLPEQGEMQQGANMDVHHHVVTIDQPPPVKPQNGSLSSSTTS</sequence>
<proteinExistence type="inferred from homology"/>
<feature type="transmembrane region" description="Helical" evidence="10">
    <location>
        <begin position="191"/>
        <end position="213"/>
    </location>
</feature>
<keyword evidence="6" id="KW-0406">Ion transport</keyword>
<dbReference type="Proteomes" id="UP001164929">
    <property type="component" value="Chromosome 9"/>
</dbReference>
<evidence type="ECO:0000256" key="4">
    <source>
        <dbReference type="ARBA" id="ARBA00022692"/>
    </source>
</evidence>
<dbReference type="GO" id="GO:0016020">
    <property type="term" value="C:membrane"/>
    <property type="evidence" value="ECO:0007669"/>
    <property type="project" value="UniProtKB-SubCell"/>
</dbReference>
<evidence type="ECO:0000313" key="12">
    <source>
        <dbReference type="Proteomes" id="UP001164929"/>
    </source>
</evidence>
<feature type="region of interest" description="Disordered" evidence="9">
    <location>
        <begin position="906"/>
        <end position="939"/>
    </location>
</feature>
<evidence type="ECO:0008006" key="13">
    <source>
        <dbReference type="Google" id="ProtNLM"/>
    </source>
</evidence>
<organism evidence="11 12">
    <name type="scientific">Populus alba x Populus x berolinensis</name>
    <dbReference type="NCBI Taxonomy" id="444605"/>
    <lineage>
        <taxon>Eukaryota</taxon>
        <taxon>Viridiplantae</taxon>
        <taxon>Streptophyta</taxon>
        <taxon>Embryophyta</taxon>
        <taxon>Tracheophyta</taxon>
        <taxon>Spermatophyta</taxon>
        <taxon>Magnoliopsida</taxon>
        <taxon>eudicotyledons</taxon>
        <taxon>Gunneridae</taxon>
        <taxon>Pentapetalae</taxon>
        <taxon>rosids</taxon>
        <taxon>fabids</taxon>
        <taxon>Malpighiales</taxon>
        <taxon>Salicaceae</taxon>
        <taxon>Saliceae</taxon>
        <taxon>Populus</taxon>
    </lineage>
</organism>
<dbReference type="GO" id="GO:0015743">
    <property type="term" value="P:malate transport"/>
    <property type="evidence" value="ECO:0007669"/>
    <property type="project" value="InterPro"/>
</dbReference>
<feature type="compositionally biased region" description="Polar residues" evidence="9">
    <location>
        <begin position="929"/>
        <end position="939"/>
    </location>
</feature>
<dbReference type="GO" id="GO:0034220">
    <property type="term" value="P:monoatomic ion transmembrane transport"/>
    <property type="evidence" value="ECO:0007669"/>
    <property type="project" value="UniProtKB-KW"/>
</dbReference>
<keyword evidence="7 10" id="KW-0472">Membrane</keyword>
<evidence type="ECO:0000256" key="6">
    <source>
        <dbReference type="ARBA" id="ARBA00023065"/>
    </source>
</evidence>
<feature type="transmembrane region" description="Helical" evidence="10">
    <location>
        <begin position="75"/>
        <end position="95"/>
    </location>
</feature>
<keyword evidence="3" id="KW-0813">Transport</keyword>
<evidence type="ECO:0000256" key="5">
    <source>
        <dbReference type="ARBA" id="ARBA00022989"/>
    </source>
</evidence>
<accession>A0AAD6Q9T4</accession>
<evidence type="ECO:0000256" key="8">
    <source>
        <dbReference type="ARBA" id="ARBA00023303"/>
    </source>
</evidence>
<comment type="similarity">
    <text evidence="2">Belongs to the aromatic acid exporter (TC 2.A.85) family.</text>
</comment>
<evidence type="ECO:0000256" key="1">
    <source>
        <dbReference type="ARBA" id="ARBA00004141"/>
    </source>
</evidence>
<dbReference type="InterPro" id="IPR020966">
    <property type="entry name" value="ALMT"/>
</dbReference>
<dbReference type="Pfam" id="PF11744">
    <property type="entry name" value="ALMT"/>
    <property type="match status" value="2"/>
</dbReference>
<evidence type="ECO:0000256" key="7">
    <source>
        <dbReference type="ARBA" id="ARBA00023136"/>
    </source>
</evidence>
<evidence type="ECO:0000256" key="3">
    <source>
        <dbReference type="ARBA" id="ARBA00022448"/>
    </source>
</evidence>
<feature type="transmembrane region" description="Helical" evidence="10">
    <location>
        <begin position="517"/>
        <end position="536"/>
    </location>
</feature>
<keyword evidence="12" id="KW-1185">Reference proteome</keyword>
<dbReference type="AlphaFoldDB" id="A0AAD6Q9T4"/>
<feature type="transmembrane region" description="Helical" evidence="10">
    <location>
        <begin position="133"/>
        <end position="152"/>
    </location>
</feature>
<feature type="transmembrane region" description="Helical" evidence="10">
    <location>
        <begin position="548"/>
        <end position="567"/>
    </location>
</feature>
<keyword evidence="4 10" id="KW-0812">Transmembrane</keyword>
<evidence type="ECO:0000256" key="9">
    <source>
        <dbReference type="SAM" id="MobiDB-lite"/>
    </source>
</evidence>
<feature type="transmembrane region" description="Helical" evidence="10">
    <location>
        <begin position="600"/>
        <end position="619"/>
    </location>
</feature>
<feature type="transmembrane region" description="Helical" evidence="10">
    <location>
        <begin position="50"/>
        <end position="69"/>
    </location>
</feature>
<dbReference type="PANTHER" id="PTHR31086">
    <property type="entry name" value="ALUMINUM-ACTIVATED MALATE TRANSPORTER 10"/>
    <property type="match status" value="1"/>
</dbReference>
<evidence type="ECO:0000256" key="2">
    <source>
        <dbReference type="ARBA" id="ARBA00007079"/>
    </source>
</evidence>
<feature type="transmembrane region" description="Helical" evidence="10">
    <location>
        <begin position="107"/>
        <end position="127"/>
    </location>
</feature>
<keyword evidence="8" id="KW-0407">Ion channel</keyword>
<evidence type="ECO:0000313" key="11">
    <source>
        <dbReference type="EMBL" id="KAJ6984232.1"/>
    </source>
</evidence>
<comment type="subcellular location">
    <subcellularLocation>
        <location evidence="1">Membrane</location>
        <topology evidence="1">Multi-pass membrane protein</topology>
    </subcellularLocation>
</comment>
<feature type="transmembrane region" description="Helical" evidence="10">
    <location>
        <begin position="626"/>
        <end position="646"/>
    </location>
</feature>
<gene>
    <name evidence="11" type="ORF">NC653_022476</name>
</gene>
<feature type="transmembrane region" description="Helical" evidence="10">
    <location>
        <begin position="574"/>
        <end position="594"/>
    </location>
</feature>
<name>A0AAD6Q9T4_9ROSI</name>
<protein>
    <recommendedName>
        <fullName evidence="13">Aluminum-activated malate transporter 2-like</fullName>
    </recommendedName>
</protein>
<reference evidence="11" key="1">
    <citation type="journal article" date="2023" name="Mol. Ecol. Resour.">
        <title>Chromosome-level genome assembly of a triploid poplar Populus alba 'Berolinensis'.</title>
        <authorList>
            <person name="Chen S."/>
            <person name="Yu Y."/>
            <person name="Wang X."/>
            <person name="Wang S."/>
            <person name="Zhang T."/>
            <person name="Zhou Y."/>
            <person name="He R."/>
            <person name="Meng N."/>
            <person name="Wang Y."/>
            <person name="Liu W."/>
            <person name="Liu Z."/>
            <person name="Liu J."/>
            <person name="Guo Q."/>
            <person name="Huang H."/>
            <person name="Sederoff R.R."/>
            <person name="Wang G."/>
            <person name="Qu G."/>
            <person name="Chen S."/>
        </authorList>
    </citation>
    <scope>NUCLEOTIDE SEQUENCE</scope>
    <source>
        <strain evidence="11">SC-2020</strain>
    </source>
</reference>
<keyword evidence="5 10" id="KW-1133">Transmembrane helix</keyword>
<evidence type="ECO:0000256" key="10">
    <source>
        <dbReference type="SAM" id="Phobius"/>
    </source>
</evidence>